<keyword evidence="2" id="KW-1133">Transmembrane helix</keyword>
<dbReference type="Proteomes" id="UP000587608">
    <property type="component" value="Unassembled WGS sequence"/>
</dbReference>
<proteinExistence type="predicted"/>
<evidence type="ECO:0000313" key="3">
    <source>
        <dbReference type="EMBL" id="MBA5225658.1"/>
    </source>
</evidence>
<gene>
    <name evidence="3" type="ORF">H1X69_30290</name>
</gene>
<dbReference type="GeneID" id="96783166"/>
<reference evidence="3 4" key="1">
    <citation type="submission" date="2020-07" db="EMBL/GenBank/DDBJ databases">
        <title>Differential regulation of undecylprodigiosin biosynthesis in the yeast-scavenging Streptomyces strain MBK6.</title>
        <authorList>
            <person name="Baral B."/>
            <person name="Siitonen V."/>
            <person name="Laughlin M."/>
            <person name="Yamada K."/>
            <person name="Ilomaeki M."/>
            <person name="Metsae-Ketelae M."/>
            <person name="Niemi J."/>
        </authorList>
    </citation>
    <scope>NUCLEOTIDE SEQUENCE [LARGE SCALE GENOMIC DNA]</scope>
    <source>
        <strain evidence="3 4">MBK6</strain>
    </source>
</reference>
<dbReference type="Pfam" id="PF20087">
    <property type="entry name" value="DUF6479"/>
    <property type="match status" value="1"/>
</dbReference>
<dbReference type="EMBL" id="JACERG010000020">
    <property type="protein sequence ID" value="MBA5225658.1"/>
    <property type="molecule type" value="Genomic_DNA"/>
</dbReference>
<dbReference type="AlphaFoldDB" id="A0A7W2DZ43"/>
<protein>
    <recommendedName>
        <fullName evidence="5">Secreted protein</fullName>
    </recommendedName>
</protein>
<feature type="compositionally biased region" description="Basic and acidic residues" evidence="1">
    <location>
        <begin position="48"/>
        <end position="87"/>
    </location>
</feature>
<evidence type="ECO:0000256" key="2">
    <source>
        <dbReference type="SAM" id="Phobius"/>
    </source>
</evidence>
<evidence type="ECO:0008006" key="5">
    <source>
        <dbReference type="Google" id="ProtNLM"/>
    </source>
</evidence>
<comment type="caution">
    <text evidence="3">The sequence shown here is derived from an EMBL/GenBank/DDBJ whole genome shotgun (WGS) entry which is preliminary data.</text>
</comment>
<dbReference type="InterPro" id="IPR045513">
    <property type="entry name" value="DUF6479"/>
</dbReference>
<evidence type="ECO:0000313" key="4">
    <source>
        <dbReference type="Proteomes" id="UP000587608"/>
    </source>
</evidence>
<sequence length="121" mass="12863">MEWTVTTAANDFAVGIGPLVAGVVVVALLIGAVVMGYRSRRRAPAPPRPEEQPKMPEGGPVREEQQVRRASEMPQDEEHRLTPHEMPGHGNASTSTNPEQKRPRWNEGGSGGFGSGGPGGT</sequence>
<keyword evidence="2" id="KW-0472">Membrane</keyword>
<feature type="transmembrane region" description="Helical" evidence="2">
    <location>
        <begin position="12"/>
        <end position="34"/>
    </location>
</feature>
<evidence type="ECO:0000256" key="1">
    <source>
        <dbReference type="SAM" id="MobiDB-lite"/>
    </source>
</evidence>
<name>A0A7W2DZ43_9ACTN</name>
<feature type="compositionally biased region" description="Gly residues" evidence="1">
    <location>
        <begin position="108"/>
        <end position="121"/>
    </location>
</feature>
<keyword evidence="2" id="KW-0812">Transmembrane</keyword>
<dbReference type="RefSeq" id="WP_006144536.1">
    <property type="nucleotide sequence ID" value="NZ_BNBP01000036.1"/>
</dbReference>
<organism evidence="3 4">
    <name type="scientific">Streptomyces griseoaurantiacus</name>
    <dbReference type="NCBI Taxonomy" id="68213"/>
    <lineage>
        <taxon>Bacteria</taxon>
        <taxon>Bacillati</taxon>
        <taxon>Actinomycetota</taxon>
        <taxon>Actinomycetes</taxon>
        <taxon>Kitasatosporales</taxon>
        <taxon>Streptomycetaceae</taxon>
        <taxon>Streptomyces</taxon>
        <taxon>Streptomyces aurantiacus group</taxon>
    </lineage>
</organism>
<accession>A0A7W2DZ43</accession>
<feature type="region of interest" description="Disordered" evidence="1">
    <location>
        <begin position="36"/>
        <end position="121"/>
    </location>
</feature>